<keyword evidence="4" id="KW-1185">Reference proteome</keyword>
<comment type="caution">
    <text evidence="3">The sequence shown here is derived from an EMBL/GenBank/DDBJ whole genome shotgun (WGS) entry which is preliminary data.</text>
</comment>
<gene>
    <name evidence="3" type="ORF">KC19_4G165100</name>
</gene>
<dbReference type="PANTHER" id="PTHR45090">
    <property type="entry name" value="CHAPERONE PROTEIN DNAJ 20 CHLOROPLASTIC"/>
    <property type="match status" value="1"/>
</dbReference>
<feature type="compositionally biased region" description="Polar residues" evidence="1">
    <location>
        <begin position="204"/>
        <end position="214"/>
    </location>
</feature>
<evidence type="ECO:0000259" key="2">
    <source>
        <dbReference type="PROSITE" id="PS50076"/>
    </source>
</evidence>
<accession>A0A8T0IBL1</accession>
<protein>
    <recommendedName>
        <fullName evidence="2">J domain-containing protein</fullName>
    </recommendedName>
</protein>
<dbReference type="CDD" id="cd06257">
    <property type="entry name" value="DnaJ"/>
    <property type="match status" value="1"/>
</dbReference>
<dbReference type="SUPFAM" id="SSF46565">
    <property type="entry name" value="Chaperone J-domain"/>
    <property type="match status" value="1"/>
</dbReference>
<proteinExistence type="predicted"/>
<dbReference type="InterPro" id="IPR036869">
    <property type="entry name" value="J_dom_sf"/>
</dbReference>
<evidence type="ECO:0000256" key="1">
    <source>
        <dbReference type="SAM" id="MobiDB-lite"/>
    </source>
</evidence>
<reference evidence="3" key="1">
    <citation type="submission" date="2020-06" db="EMBL/GenBank/DDBJ databases">
        <title>WGS assembly of Ceratodon purpureus strain R40.</title>
        <authorList>
            <person name="Carey S.B."/>
            <person name="Jenkins J."/>
            <person name="Shu S."/>
            <person name="Lovell J.T."/>
            <person name="Sreedasyam A."/>
            <person name="Maumus F."/>
            <person name="Tiley G.P."/>
            <person name="Fernandez-Pozo N."/>
            <person name="Barry K."/>
            <person name="Chen C."/>
            <person name="Wang M."/>
            <person name="Lipzen A."/>
            <person name="Daum C."/>
            <person name="Saski C.A."/>
            <person name="Payton A.C."/>
            <person name="Mcbreen J.C."/>
            <person name="Conrad R.E."/>
            <person name="Kollar L.M."/>
            <person name="Olsson S."/>
            <person name="Huttunen S."/>
            <person name="Landis J.B."/>
            <person name="Wickett N.J."/>
            <person name="Johnson M.G."/>
            <person name="Rensing S.A."/>
            <person name="Grimwood J."/>
            <person name="Schmutz J."/>
            <person name="Mcdaniel S.F."/>
        </authorList>
    </citation>
    <scope>NUCLEOTIDE SEQUENCE</scope>
    <source>
        <strain evidence="3">R40</strain>
    </source>
</reference>
<dbReference type="EMBL" id="CM026424">
    <property type="protein sequence ID" value="KAG0580329.1"/>
    <property type="molecule type" value="Genomic_DNA"/>
</dbReference>
<dbReference type="GO" id="GO:0009507">
    <property type="term" value="C:chloroplast"/>
    <property type="evidence" value="ECO:0007669"/>
    <property type="project" value="TreeGrafter"/>
</dbReference>
<feature type="region of interest" description="Disordered" evidence="1">
    <location>
        <begin position="197"/>
        <end position="225"/>
    </location>
</feature>
<dbReference type="InterPro" id="IPR053232">
    <property type="entry name" value="DnaJ_C/III_chloroplastic"/>
</dbReference>
<dbReference type="PRINTS" id="PR00625">
    <property type="entry name" value="JDOMAIN"/>
</dbReference>
<dbReference type="InterPro" id="IPR001623">
    <property type="entry name" value="DnaJ_domain"/>
</dbReference>
<name>A0A8T0IBL1_CERPU</name>
<dbReference type="Pfam" id="PF00226">
    <property type="entry name" value="DnaJ"/>
    <property type="match status" value="1"/>
</dbReference>
<dbReference type="PANTHER" id="PTHR45090:SF6">
    <property type="entry name" value="J DOMAIN-CONTAINING PROTEIN"/>
    <property type="match status" value="1"/>
</dbReference>
<sequence>MEALRTSGVGVLSSTRVGDAAVSLTVDVGQCVSFSSSAVFGGPVRNQVASAGWAKKRREGSGACQCVAAAAAAADEFVTVGGSAGTLYSVLGVELGGSFSDIKSAYKQMARRYHPDVCPLDDRDACTQKFLEVRHAYEILSDPEKRAEYDYALMHPSFAQALGNSSTSSWGRSRRTQGSEGVSDAWRFQWEAQLSRLRRDSEVKSSPVSNSNSWGARMRREKSEH</sequence>
<dbReference type="SMART" id="SM00271">
    <property type="entry name" value="DnaJ"/>
    <property type="match status" value="1"/>
</dbReference>
<dbReference type="AlphaFoldDB" id="A0A8T0IBL1"/>
<evidence type="ECO:0000313" key="4">
    <source>
        <dbReference type="Proteomes" id="UP000822688"/>
    </source>
</evidence>
<dbReference type="PROSITE" id="PS50076">
    <property type="entry name" value="DNAJ_2"/>
    <property type="match status" value="1"/>
</dbReference>
<dbReference type="Gene3D" id="1.10.287.110">
    <property type="entry name" value="DnaJ domain"/>
    <property type="match status" value="1"/>
</dbReference>
<organism evidence="3 4">
    <name type="scientific">Ceratodon purpureus</name>
    <name type="common">Fire moss</name>
    <name type="synonym">Dicranum purpureum</name>
    <dbReference type="NCBI Taxonomy" id="3225"/>
    <lineage>
        <taxon>Eukaryota</taxon>
        <taxon>Viridiplantae</taxon>
        <taxon>Streptophyta</taxon>
        <taxon>Embryophyta</taxon>
        <taxon>Bryophyta</taxon>
        <taxon>Bryophytina</taxon>
        <taxon>Bryopsida</taxon>
        <taxon>Dicranidae</taxon>
        <taxon>Pseudoditrichales</taxon>
        <taxon>Ditrichaceae</taxon>
        <taxon>Ceratodon</taxon>
    </lineage>
</organism>
<feature type="domain" description="J" evidence="2">
    <location>
        <begin position="86"/>
        <end position="153"/>
    </location>
</feature>
<evidence type="ECO:0000313" key="3">
    <source>
        <dbReference type="EMBL" id="KAG0580329.1"/>
    </source>
</evidence>
<dbReference type="Proteomes" id="UP000822688">
    <property type="component" value="Chromosome 4"/>
</dbReference>